<organism evidence="5 6">
    <name type="scientific">Rotaria magnacalcarata</name>
    <dbReference type="NCBI Taxonomy" id="392030"/>
    <lineage>
        <taxon>Eukaryota</taxon>
        <taxon>Metazoa</taxon>
        <taxon>Spiralia</taxon>
        <taxon>Gnathifera</taxon>
        <taxon>Rotifera</taxon>
        <taxon>Eurotatoria</taxon>
        <taxon>Bdelloidea</taxon>
        <taxon>Philodinida</taxon>
        <taxon>Philodinidae</taxon>
        <taxon>Rotaria</taxon>
    </lineage>
</organism>
<dbReference type="Proteomes" id="UP000663887">
    <property type="component" value="Unassembled WGS sequence"/>
</dbReference>
<dbReference type="GO" id="GO:0097602">
    <property type="term" value="F:cullin family protein binding"/>
    <property type="evidence" value="ECO:0007669"/>
    <property type="project" value="TreeGrafter"/>
</dbReference>
<keyword evidence="2" id="KW-0175">Coiled coil</keyword>
<dbReference type="EMBL" id="CAJNRG010013439">
    <property type="protein sequence ID" value="CAF2148333.1"/>
    <property type="molecule type" value="Genomic_DNA"/>
</dbReference>
<evidence type="ECO:0000256" key="2">
    <source>
        <dbReference type="SAM" id="Coils"/>
    </source>
</evidence>
<feature type="coiled-coil region" evidence="2">
    <location>
        <begin position="374"/>
        <end position="430"/>
    </location>
</feature>
<dbReference type="PANTHER" id="PTHR15668:SF4">
    <property type="entry name" value="COILED-COIL DOMAIN-CONTAINING PROTEIN 22"/>
    <property type="match status" value="1"/>
</dbReference>
<proteinExistence type="inferred from homology"/>
<feature type="domain" description="CCDC22 coiled-coil" evidence="3">
    <location>
        <begin position="272"/>
        <end position="524"/>
    </location>
</feature>
<dbReference type="AlphaFoldDB" id="A0A816XR14"/>
<name>A0A816XR14_9BILA</name>
<dbReference type="Pfam" id="PF21674">
    <property type="entry name" value="CCDC22_N"/>
    <property type="match status" value="1"/>
</dbReference>
<evidence type="ECO:0000259" key="3">
    <source>
        <dbReference type="Pfam" id="PF05667"/>
    </source>
</evidence>
<evidence type="ECO:0008006" key="7">
    <source>
        <dbReference type="Google" id="ProtNLM"/>
    </source>
</evidence>
<dbReference type="InterPro" id="IPR048349">
    <property type="entry name" value="CCDC22_N"/>
</dbReference>
<accession>A0A816XR14</accession>
<comment type="similarity">
    <text evidence="1">Belongs to the CCDC22 family.</text>
</comment>
<dbReference type="InterPro" id="IPR008530">
    <property type="entry name" value="CCDC22"/>
</dbReference>
<evidence type="ECO:0000313" key="5">
    <source>
        <dbReference type="EMBL" id="CAF2148333.1"/>
    </source>
</evidence>
<gene>
    <name evidence="5" type="ORF">XDN619_LOCUS28170</name>
</gene>
<evidence type="ECO:0000256" key="1">
    <source>
        <dbReference type="ARBA" id="ARBA00006438"/>
    </source>
</evidence>
<protein>
    <recommendedName>
        <fullName evidence="7">Coiled-coil domain-containing protein 22 homolog</fullName>
    </recommendedName>
</protein>
<evidence type="ECO:0000313" key="6">
    <source>
        <dbReference type="Proteomes" id="UP000663887"/>
    </source>
</evidence>
<feature type="coiled-coil region" evidence="2">
    <location>
        <begin position="308"/>
        <end position="342"/>
    </location>
</feature>
<sequence length="539" mass="62335">MEEVDRILIRSLRDIGCQVGDSLQNVSEFDVNTLFGCVSQCLQLITANKDLPTRLPPNISTRFKVCGELAQLCQSNGYRGDIGYQTFLSINENETRKLLNFLIEKVPREATVTIASSTLDPWDALDRILSNKITTQLTESTWISHDLVIDLCHIPVHHPAASFAHKSGFTPTKHTQVSCLHVPPVKGKNKLSTDSSSYVFTQVDFQNLADSLIYENQVSCWIEKQRESSFLIPGQLITHKFSKEICRQIYDGDTIGAKYEYINRIDTKKKLDDSLLTRSRFMHTNVNEQQSNGFDESPKRTIDHTEELDRLKVSIAENEELIRQLELQLQKLEESIKKYDRFSDEKKTEIDNINKDMTVKKQAAAYLLSIDPETERLQNAIDKLKKKVTTLETQWVDVRSNLIEQRDGLLQALNDRLAKFNDKLSEINDMKAKGRLLLSDIKEKDEQVIRLQHDYEIHKSSISKNDHSRSFFTKQILEIVANTNKQKEEINKTIIETRVLQKDLNRLTEKLERTFQVTDSQLFKVKILFYFMVRETHHI</sequence>
<evidence type="ECO:0000259" key="4">
    <source>
        <dbReference type="Pfam" id="PF21674"/>
    </source>
</evidence>
<dbReference type="PANTHER" id="PTHR15668">
    <property type="entry name" value="JM1 PROTEIN"/>
    <property type="match status" value="1"/>
</dbReference>
<dbReference type="Pfam" id="PF05667">
    <property type="entry name" value="CCDC22_CC"/>
    <property type="match status" value="1"/>
</dbReference>
<dbReference type="GO" id="GO:2000060">
    <property type="term" value="P:positive regulation of ubiquitin-dependent protein catabolic process"/>
    <property type="evidence" value="ECO:0007669"/>
    <property type="project" value="TreeGrafter"/>
</dbReference>
<dbReference type="InterPro" id="IPR048348">
    <property type="entry name" value="CCDC22_CC"/>
</dbReference>
<reference evidence="5" key="1">
    <citation type="submission" date="2021-02" db="EMBL/GenBank/DDBJ databases">
        <authorList>
            <person name="Nowell W R."/>
        </authorList>
    </citation>
    <scope>NUCLEOTIDE SEQUENCE</scope>
</reference>
<comment type="caution">
    <text evidence="5">The sequence shown here is derived from an EMBL/GenBank/DDBJ whole genome shotgun (WGS) entry which is preliminary data.</text>
</comment>
<feature type="domain" description="CCDC22 N-terminal" evidence="4">
    <location>
        <begin position="1"/>
        <end position="107"/>
    </location>
</feature>